<name>A0A1E4SLR4_9ASCO</name>
<feature type="transmembrane region" description="Helical" evidence="7">
    <location>
        <begin position="258"/>
        <end position="278"/>
    </location>
</feature>
<dbReference type="SUPFAM" id="SSF103473">
    <property type="entry name" value="MFS general substrate transporter"/>
    <property type="match status" value="1"/>
</dbReference>
<evidence type="ECO:0000256" key="2">
    <source>
        <dbReference type="ARBA" id="ARBA00008335"/>
    </source>
</evidence>
<feature type="transmembrane region" description="Helical" evidence="7">
    <location>
        <begin position="132"/>
        <end position="149"/>
    </location>
</feature>
<sequence length="574" mass="62774">MDSSSEFHFGPLLPGPESDNTQKKKAEIVDEESVVLELINDKYYESNAGDGTKSTDHYLTGALLYLTLTSCLINLFLTALDLTIVVTIFTTVGNKFDGFDRIDWLTSAFLLPMCVLCPTYGKVSIVFGRKSTLMCGIIIFEIGSLISGLSNSMNMLIGGRVIQGIGAGCIQAITSIIITESVPISIRSYSLSMMAISFSLASVLGPFIGGAFTSHVSWRWCFYINLPIGGLAFFILVFSSHPPKPTGRIRDKIKTIDIWCSVLLIFGLVLVLIATSFGGNQYPWLSAAVIVCYLCGGFSLIAFALYNFIASRNPLFAKFIFSIPQILFASLSGFFNYAFFLGNITYITVYFQVIFNHDSFQSGIDLLPLIISAAISAVVNGVLIKVTRLVKPYYVFSGVMGVIGCGVLLLLDRHTKVGTRIGFLIITGISVGFQIQSTILSCQLKAPRDLTGSLISVTTWATFMRFLGGSVGVIVATVIFQTASKNAITKVILNAPYSIQDQFSTVNPLQILSSPEQINNFPPYIQEQILDKLMESIRKAFIFGECCAATALVCCTFATNCRIPKDQDILREKR</sequence>
<comment type="similarity">
    <text evidence="2">Belongs to the major facilitator superfamily.</text>
</comment>
<feature type="transmembrane region" description="Helical" evidence="7">
    <location>
        <begin position="367"/>
        <end position="387"/>
    </location>
</feature>
<dbReference type="AlphaFoldDB" id="A0A1E4SLR4"/>
<evidence type="ECO:0000256" key="1">
    <source>
        <dbReference type="ARBA" id="ARBA00004141"/>
    </source>
</evidence>
<dbReference type="GeneID" id="30980649"/>
<evidence type="ECO:0000259" key="8">
    <source>
        <dbReference type="PROSITE" id="PS50850"/>
    </source>
</evidence>
<dbReference type="InterPro" id="IPR020846">
    <property type="entry name" value="MFS_dom"/>
</dbReference>
<feature type="transmembrane region" description="Helical" evidence="7">
    <location>
        <begin position="393"/>
        <end position="411"/>
    </location>
</feature>
<dbReference type="PROSITE" id="PS00217">
    <property type="entry name" value="SUGAR_TRANSPORT_2"/>
    <property type="match status" value="1"/>
</dbReference>
<dbReference type="EMBL" id="KV453910">
    <property type="protein sequence ID" value="ODV80466.1"/>
    <property type="molecule type" value="Genomic_DNA"/>
</dbReference>
<keyword evidence="4 7" id="KW-1133">Transmembrane helix</keyword>
<keyword evidence="10" id="KW-1185">Reference proteome</keyword>
<proteinExistence type="inferred from homology"/>
<keyword evidence="5 7" id="KW-0472">Membrane</keyword>
<feature type="region of interest" description="Disordered" evidence="6">
    <location>
        <begin position="1"/>
        <end position="24"/>
    </location>
</feature>
<dbReference type="InterPro" id="IPR036259">
    <property type="entry name" value="MFS_trans_sf"/>
</dbReference>
<dbReference type="InterPro" id="IPR011701">
    <property type="entry name" value="MFS"/>
</dbReference>
<feature type="transmembrane region" description="Helical" evidence="7">
    <location>
        <begin position="337"/>
        <end position="355"/>
    </location>
</feature>
<dbReference type="STRING" id="984487.A0A1E4SLR4"/>
<evidence type="ECO:0000256" key="4">
    <source>
        <dbReference type="ARBA" id="ARBA00022989"/>
    </source>
</evidence>
<feature type="transmembrane region" description="Helical" evidence="7">
    <location>
        <begin position="460"/>
        <end position="480"/>
    </location>
</feature>
<evidence type="ECO:0000256" key="6">
    <source>
        <dbReference type="SAM" id="MobiDB-lite"/>
    </source>
</evidence>
<dbReference type="RefSeq" id="XP_020065588.1">
    <property type="nucleotide sequence ID" value="XM_020206512.1"/>
</dbReference>
<dbReference type="GO" id="GO:0005886">
    <property type="term" value="C:plasma membrane"/>
    <property type="evidence" value="ECO:0007669"/>
    <property type="project" value="TreeGrafter"/>
</dbReference>
<feature type="transmembrane region" description="Helical" evidence="7">
    <location>
        <begin position="161"/>
        <end position="179"/>
    </location>
</feature>
<accession>A0A1E4SLR4</accession>
<comment type="subcellular location">
    <subcellularLocation>
        <location evidence="1">Membrane</location>
        <topology evidence="1">Multi-pass membrane protein</topology>
    </subcellularLocation>
</comment>
<evidence type="ECO:0000313" key="10">
    <source>
        <dbReference type="Proteomes" id="UP000094285"/>
    </source>
</evidence>
<dbReference type="Gene3D" id="1.20.1250.20">
    <property type="entry name" value="MFS general substrate transporter like domains"/>
    <property type="match status" value="1"/>
</dbReference>
<dbReference type="Pfam" id="PF07690">
    <property type="entry name" value="MFS_1"/>
    <property type="match status" value="1"/>
</dbReference>
<dbReference type="GO" id="GO:0022857">
    <property type="term" value="F:transmembrane transporter activity"/>
    <property type="evidence" value="ECO:0007669"/>
    <property type="project" value="InterPro"/>
</dbReference>
<dbReference type="CDD" id="cd17502">
    <property type="entry name" value="MFS_Azr1_MDR_like"/>
    <property type="match status" value="1"/>
</dbReference>
<feature type="transmembrane region" description="Helical" evidence="7">
    <location>
        <begin position="217"/>
        <end position="238"/>
    </location>
</feature>
<reference evidence="10" key="1">
    <citation type="submission" date="2016-05" db="EMBL/GenBank/DDBJ databases">
        <title>Comparative genomics of biotechnologically important yeasts.</title>
        <authorList>
            <consortium name="DOE Joint Genome Institute"/>
            <person name="Riley R."/>
            <person name="Haridas S."/>
            <person name="Wolfe K.H."/>
            <person name="Lopes M.R."/>
            <person name="Hittinger C.T."/>
            <person name="Goker M."/>
            <person name="Salamov A."/>
            <person name="Wisecaver J."/>
            <person name="Long T.M."/>
            <person name="Aerts A.L."/>
            <person name="Barry K."/>
            <person name="Choi C."/>
            <person name="Clum A."/>
            <person name="Coughlan A.Y."/>
            <person name="Deshpande S."/>
            <person name="Douglass A.P."/>
            <person name="Hanson S.J."/>
            <person name="Klenk H.-P."/>
            <person name="Labutti K."/>
            <person name="Lapidus A."/>
            <person name="Lindquist E."/>
            <person name="Lipzen A."/>
            <person name="Meier-Kolthoff J.P."/>
            <person name="Ohm R.A."/>
            <person name="Otillar R.P."/>
            <person name="Pangilinan J."/>
            <person name="Peng Y."/>
            <person name="Rokas A."/>
            <person name="Rosa C.A."/>
            <person name="Scheuner C."/>
            <person name="Sibirny A.A."/>
            <person name="Slot J.C."/>
            <person name="Stielow J.B."/>
            <person name="Sun H."/>
            <person name="Kurtzman C.P."/>
            <person name="Blackwell M."/>
            <person name="Grigoriev I.V."/>
            <person name="Jeffries T.W."/>
        </authorList>
    </citation>
    <scope>NUCLEOTIDE SEQUENCE [LARGE SCALE GENOMIC DNA]</scope>
    <source>
        <strain evidence="10">NRRL Y-17324</strain>
    </source>
</reference>
<evidence type="ECO:0000256" key="5">
    <source>
        <dbReference type="ARBA" id="ARBA00023136"/>
    </source>
</evidence>
<dbReference type="PROSITE" id="PS50850">
    <property type="entry name" value="MFS"/>
    <property type="match status" value="1"/>
</dbReference>
<feature type="domain" description="Major facilitator superfamily (MFS) profile" evidence="8">
    <location>
        <begin position="67"/>
        <end position="562"/>
    </location>
</feature>
<keyword evidence="3 7" id="KW-0812">Transmembrane</keyword>
<dbReference type="OrthoDB" id="10021397at2759"/>
<feature type="transmembrane region" description="Helical" evidence="7">
    <location>
        <begin position="63"/>
        <end position="90"/>
    </location>
</feature>
<feature type="transmembrane region" description="Helical" evidence="7">
    <location>
        <begin position="284"/>
        <end position="308"/>
    </location>
</feature>
<feature type="transmembrane region" description="Helical" evidence="7">
    <location>
        <begin position="423"/>
        <end position="440"/>
    </location>
</feature>
<dbReference type="PANTHER" id="PTHR23501">
    <property type="entry name" value="MAJOR FACILITATOR SUPERFAMILY"/>
    <property type="match status" value="1"/>
</dbReference>
<feature type="transmembrane region" description="Helical" evidence="7">
    <location>
        <begin position="191"/>
        <end position="211"/>
    </location>
</feature>
<protein>
    <submittedName>
        <fullName evidence="9">MFS general substrate transporter</fullName>
    </submittedName>
</protein>
<dbReference type="Proteomes" id="UP000094285">
    <property type="component" value="Unassembled WGS sequence"/>
</dbReference>
<gene>
    <name evidence="9" type="ORF">CANTADRAFT_20058</name>
</gene>
<organism evidence="9 10">
    <name type="scientific">Suhomyces tanzawaensis NRRL Y-17324</name>
    <dbReference type="NCBI Taxonomy" id="984487"/>
    <lineage>
        <taxon>Eukaryota</taxon>
        <taxon>Fungi</taxon>
        <taxon>Dikarya</taxon>
        <taxon>Ascomycota</taxon>
        <taxon>Saccharomycotina</taxon>
        <taxon>Pichiomycetes</taxon>
        <taxon>Debaryomycetaceae</taxon>
        <taxon>Suhomyces</taxon>
    </lineage>
</organism>
<dbReference type="PANTHER" id="PTHR23501:SF198">
    <property type="entry name" value="AZOLE RESISTANCE PROTEIN 1-RELATED"/>
    <property type="match status" value="1"/>
</dbReference>
<feature type="transmembrane region" description="Helical" evidence="7">
    <location>
        <begin position="102"/>
        <end position="120"/>
    </location>
</feature>
<evidence type="ECO:0000256" key="7">
    <source>
        <dbReference type="SAM" id="Phobius"/>
    </source>
</evidence>
<evidence type="ECO:0000256" key="3">
    <source>
        <dbReference type="ARBA" id="ARBA00022692"/>
    </source>
</evidence>
<evidence type="ECO:0000313" key="9">
    <source>
        <dbReference type="EMBL" id="ODV80466.1"/>
    </source>
</evidence>
<dbReference type="InterPro" id="IPR005829">
    <property type="entry name" value="Sugar_transporter_CS"/>
</dbReference>